<dbReference type="Pfam" id="PF13924">
    <property type="entry name" value="Lipocalin_5"/>
    <property type="match status" value="1"/>
</dbReference>
<keyword evidence="3" id="KW-1185">Reference proteome</keyword>
<dbReference type="Proteomes" id="UP000517916">
    <property type="component" value="Unassembled WGS sequence"/>
</dbReference>
<sequence length="139" mass="15470">MSVAGTWRLESFAVRDEQGNAVSYPMGEDPSGMLVYTEDGWMSVHLSHGGRPHFAGTSQRAGSTEEKSAAMETYFSYAGSYEFTGDKVFHRIEVSSFPNWVGTEQWREPELDGDLLTLRTPAVDGNRSTLVWRRVAKTG</sequence>
<evidence type="ECO:0000313" key="2">
    <source>
        <dbReference type="EMBL" id="MBA8930220.1"/>
    </source>
</evidence>
<organism evidence="2 3">
    <name type="scientific">Kutzneria viridogrisea</name>
    <dbReference type="NCBI Taxonomy" id="47990"/>
    <lineage>
        <taxon>Bacteria</taxon>
        <taxon>Bacillati</taxon>
        <taxon>Actinomycetota</taxon>
        <taxon>Actinomycetes</taxon>
        <taxon>Pseudonocardiales</taxon>
        <taxon>Pseudonocardiaceae</taxon>
        <taxon>Kutzneria</taxon>
    </lineage>
</organism>
<comment type="caution">
    <text evidence="2">The sequence shown here is derived from an EMBL/GenBank/DDBJ whole genome shotgun (WGS) entry which is preliminary data.</text>
</comment>
<dbReference type="InterPro" id="IPR024311">
    <property type="entry name" value="Lipocalin-like"/>
</dbReference>
<name>A0ABR6BTG7_9PSEU</name>
<proteinExistence type="predicted"/>
<evidence type="ECO:0000259" key="1">
    <source>
        <dbReference type="Pfam" id="PF13924"/>
    </source>
</evidence>
<dbReference type="EMBL" id="JACJID010000006">
    <property type="protein sequence ID" value="MBA8930220.1"/>
    <property type="molecule type" value="Genomic_DNA"/>
</dbReference>
<dbReference type="RefSeq" id="WP_025354784.1">
    <property type="nucleotide sequence ID" value="NZ_BAAABQ010000034.1"/>
</dbReference>
<reference evidence="2 3" key="1">
    <citation type="submission" date="2020-08" db="EMBL/GenBank/DDBJ databases">
        <title>Genomic Encyclopedia of Archaeal and Bacterial Type Strains, Phase II (KMG-II): from individual species to whole genera.</title>
        <authorList>
            <person name="Goeker M."/>
        </authorList>
    </citation>
    <scope>NUCLEOTIDE SEQUENCE [LARGE SCALE GENOMIC DNA]</scope>
    <source>
        <strain evidence="2 3">DSM 43850</strain>
    </source>
</reference>
<accession>A0ABR6BTG7</accession>
<gene>
    <name evidence="2" type="ORF">BC739_007453</name>
</gene>
<evidence type="ECO:0000313" key="3">
    <source>
        <dbReference type="Proteomes" id="UP000517916"/>
    </source>
</evidence>
<feature type="domain" description="Lipocalin-like" evidence="1">
    <location>
        <begin position="4"/>
        <end position="134"/>
    </location>
</feature>
<protein>
    <recommendedName>
        <fullName evidence="1">Lipocalin-like domain-containing protein</fullName>
    </recommendedName>
</protein>